<protein>
    <submittedName>
        <fullName evidence="10">Homeobox protein Nkx-2.6</fullName>
    </submittedName>
</protein>
<name>K1QLY6_MAGGI</name>
<keyword evidence="12" id="KW-1185">Reference proteome</keyword>
<keyword evidence="4 6" id="KW-0371">Homeobox</keyword>
<dbReference type="EMBL" id="JH818336">
    <property type="protein sequence ID" value="EKC37867.1"/>
    <property type="molecule type" value="Genomic_DNA"/>
</dbReference>
<dbReference type="InterPro" id="IPR017970">
    <property type="entry name" value="Homeobox_CS"/>
</dbReference>
<gene>
    <name evidence="10" type="ORF">CGI_10019417</name>
</gene>
<dbReference type="PROSITE" id="PS00027">
    <property type="entry name" value="HOMEOBOX_1"/>
    <property type="match status" value="1"/>
</dbReference>
<evidence type="ECO:0000256" key="5">
    <source>
        <dbReference type="ARBA" id="ARBA00023242"/>
    </source>
</evidence>
<organism evidence="10">
    <name type="scientific">Magallana gigas</name>
    <name type="common">Pacific oyster</name>
    <name type="synonym">Crassostrea gigas</name>
    <dbReference type="NCBI Taxonomy" id="29159"/>
    <lineage>
        <taxon>Eukaryota</taxon>
        <taxon>Metazoa</taxon>
        <taxon>Spiralia</taxon>
        <taxon>Lophotrochozoa</taxon>
        <taxon>Mollusca</taxon>
        <taxon>Bivalvia</taxon>
        <taxon>Autobranchia</taxon>
        <taxon>Pteriomorphia</taxon>
        <taxon>Ostreida</taxon>
        <taxon>Ostreoidea</taxon>
        <taxon>Ostreidae</taxon>
        <taxon>Magallana</taxon>
    </lineage>
</organism>
<evidence type="ECO:0000256" key="1">
    <source>
        <dbReference type="ARBA" id="ARBA00004123"/>
    </source>
</evidence>
<feature type="region of interest" description="Disordered" evidence="8">
    <location>
        <begin position="86"/>
        <end position="184"/>
    </location>
</feature>
<reference evidence="10" key="1">
    <citation type="journal article" date="2012" name="Nature">
        <title>The oyster genome reveals stress adaptation and complexity of shell formation.</title>
        <authorList>
            <person name="Zhang G."/>
            <person name="Fang X."/>
            <person name="Guo X."/>
            <person name="Li L."/>
            <person name="Luo R."/>
            <person name="Xu F."/>
            <person name="Yang P."/>
            <person name="Zhang L."/>
            <person name="Wang X."/>
            <person name="Qi H."/>
            <person name="Xiong Z."/>
            <person name="Que H."/>
            <person name="Xie Y."/>
            <person name="Holland P.W."/>
            <person name="Paps J."/>
            <person name="Zhu Y."/>
            <person name="Wu F."/>
            <person name="Chen Y."/>
            <person name="Wang J."/>
            <person name="Peng C."/>
            <person name="Meng J."/>
            <person name="Yang L."/>
            <person name="Liu J."/>
            <person name="Wen B."/>
            <person name="Zhang N."/>
            <person name="Huang Z."/>
            <person name="Zhu Q."/>
            <person name="Feng Y."/>
            <person name="Mount A."/>
            <person name="Hedgecock D."/>
            <person name="Xu Z."/>
            <person name="Liu Y."/>
            <person name="Domazet-Loso T."/>
            <person name="Du Y."/>
            <person name="Sun X."/>
            <person name="Zhang S."/>
            <person name="Liu B."/>
            <person name="Cheng P."/>
            <person name="Jiang X."/>
            <person name="Li J."/>
            <person name="Fan D."/>
            <person name="Wang W."/>
            <person name="Fu W."/>
            <person name="Wang T."/>
            <person name="Wang B."/>
            <person name="Zhang J."/>
            <person name="Peng Z."/>
            <person name="Li Y."/>
            <person name="Li N."/>
            <person name="Wang J."/>
            <person name="Chen M."/>
            <person name="He Y."/>
            <person name="Tan F."/>
            <person name="Song X."/>
            <person name="Zheng Q."/>
            <person name="Huang R."/>
            <person name="Yang H."/>
            <person name="Du X."/>
            <person name="Chen L."/>
            <person name="Yang M."/>
            <person name="Gaffney P.M."/>
            <person name="Wang S."/>
            <person name="Luo L."/>
            <person name="She Z."/>
            <person name="Ming Y."/>
            <person name="Huang W."/>
            <person name="Zhang S."/>
            <person name="Huang B."/>
            <person name="Zhang Y."/>
            <person name="Qu T."/>
            <person name="Ni P."/>
            <person name="Miao G."/>
            <person name="Wang J."/>
            <person name="Wang Q."/>
            <person name="Steinberg C.E."/>
            <person name="Wang H."/>
            <person name="Li N."/>
            <person name="Qian L."/>
            <person name="Zhang G."/>
            <person name="Li Y."/>
            <person name="Yang H."/>
            <person name="Liu X."/>
            <person name="Wang J."/>
            <person name="Yin Y."/>
            <person name="Wang J."/>
        </authorList>
    </citation>
    <scope>NUCLEOTIDE SEQUENCE [LARGE SCALE GENOMIC DNA]</scope>
    <source>
        <strain evidence="10">05x7-T-G4-1.051#20</strain>
    </source>
</reference>
<dbReference type="EnsemblMetazoa" id="G15807.1">
    <property type="protein sequence ID" value="G15807.1:cds"/>
    <property type="gene ID" value="G15807"/>
</dbReference>
<dbReference type="PROSITE" id="PS50071">
    <property type="entry name" value="HOMEOBOX_2"/>
    <property type="match status" value="1"/>
</dbReference>
<feature type="domain" description="Homeobox" evidence="9">
    <location>
        <begin position="185"/>
        <end position="245"/>
    </location>
</feature>
<dbReference type="PANTHER" id="PTHR24340:SF111">
    <property type="entry name" value="HOMEOBOX DOMAIN-CONTAINING PROTEIN"/>
    <property type="match status" value="1"/>
</dbReference>
<evidence type="ECO:0000256" key="3">
    <source>
        <dbReference type="ARBA" id="ARBA00023125"/>
    </source>
</evidence>
<dbReference type="GO" id="GO:0000978">
    <property type="term" value="F:RNA polymerase II cis-regulatory region sequence-specific DNA binding"/>
    <property type="evidence" value="ECO:0007669"/>
    <property type="project" value="TreeGrafter"/>
</dbReference>
<reference evidence="11" key="2">
    <citation type="submission" date="2022-08" db="UniProtKB">
        <authorList>
            <consortium name="EnsemblMetazoa"/>
        </authorList>
    </citation>
    <scope>IDENTIFICATION</scope>
    <source>
        <strain evidence="11">05x7-T-G4-1.051#20</strain>
    </source>
</reference>
<dbReference type="FunFam" id="1.10.10.60:FF:000078">
    <property type="entry name" value="NK2 homeobox 3"/>
    <property type="match status" value="1"/>
</dbReference>
<dbReference type="InterPro" id="IPR009057">
    <property type="entry name" value="Homeodomain-like_sf"/>
</dbReference>
<evidence type="ECO:0000313" key="11">
    <source>
        <dbReference type="EnsemblMetazoa" id="G15807.1:cds"/>
    </source>
</evidence>
<dbReference type="CDD" id="cd00086">
    <property type="entry name" value="homeodomain"/>
    <property type="match status" value="1"/>
</dbReference>
<dbReference type="HOGENOM" id="CLU_853239_0_0_1"/>
<dbReference type="PANTHER" id="PTHR24340">
    <property type="entry name" value="HOMEOBOX PROTEIN NKX"/>
    <property type="match status" value="1"/>
</dbReference>
<dbReference type="OrthoDB" id="3137333at2759"/>
<dbReference type="GO" id="GO:0030154">
    <property type="term" value="P:cell differentiation"/>
    <property type="evidence" value="ECO:0007669"/>
    <property type="project" value="TreeGrafter"/>
</dbReference>
<dbReference type="InterPro" id="IPR020479">
    <property type="entry name" value="HD_metazoa"/>
</dbReference>
<evidence type="ECO:0000313" key="12">
    <source>
        <dbReference type="Proteomes" id="UP000005408"/>
    </source>
</evidence>
<dbReference type="SUPFAM" id="SSF46689">
    <property type="entry name" value="Homeodomain-like"/>
    <property type="match status" value="1"/>
</dbReference>
<comment type="subcellular location">
    <subcellularLocation>
        <location evidence="1 6 7">Nucleus</location>
    </subcellularLocation>
</comment>
<dbReference type="EnsemblMetazoa" id="G15807.3">
    <property type="protein sequence ID" value="G15807.3:cds"/>
    <property type="gene ID" value="G15807"/>
</dbReference>
<evidence type="ECO:0000256" key="2">
    <source>
        <dbReference type="ARBA" id="ARBA00005661"/>
    </source>
</evidence>
<feature type="compositionally biased region" description="Polar residues" evidence="8">
    <location>
        <begin position="137"/>
        <end position="146"/>
    </location>
</feature>
<dbReference type="Pfam" id="PF00046">
    <property type="entry name" value="Homeodomain"/>
    <property type="match status" value="1"/>
</dbReference>
<evidence type="ECO:0000259" key="9">
    <source>
        <dbReference type="PROSITE" id="PS50071"/>
    </source>
</evidence>
<dbReference type="KEGG" id="crg:105347548"/>
<evidence type="ECO:0000256" key="6">
    <source>
        <dbReference type="PROSITE-ProRule" id="PRU00108"/>
    </source>
</evidence>
<comment type="similarity">
    <text evidence="2">Belongs to the NK-2 homeobox family.</text>
</comment>
<feature type="compositionally biased region" description="Low complexity" evidence="8">
    <location>
        <begin position="115"/>
        <end position="136"/>
    </location>
</feature>
<dbReference type="Gene3D" id="1.10.10.60">
    <property type="entry name" value="Homeodomain-like"/>
    <property type="match status" value="1"/>
</dbReference>
<dbReference type="InterPro" id="IPR050394">
    <property type="entry name" value="Homeobox_NK-like"/>
</dbReference>
<feature type="DNA-binding region" description="Homeobox" evidence="6">
    <location>
        <begin position="187"/>
        <end position="246"/>
    </location>
</feature>
<proteinExistence type="inferred from homology"/>
<keyword evidence="5 6" id="KW-0539">Nucleus</keyword>
<dbReference type="InterPro" id="IPR001356">
    <property type="entry name" value="HD"/>
</dbReference>
<evidence type="ECO:0000256" key="7">
    <source>
        <dbReference type="RuleBase" id="RU000682"/>
    </source>
</evidence>
<evidence type="ECO:0000256" key="4">
    <source>
        <dbReference type="ARBA" id="ARBA00023155"/>
    </source>
</evidence>
<dbReference type="OMA" id="GECNLMK"/>
<dbReference type="AlphaFoldDB" id="K1QLY6"/>
<feature type="compositionally biased region" description="Polar residues" evidence="8">
    <location>
        <begin position="86"/>
        <end position="100"/>
    </location>
</feature>
<evidence type="ECO:0000313" key="10">
    <source>
        <dbReference type="EMBL" id="EKC37867.1"/>
    </source>
</evidence>
<dbReference type="PRINTS" id="PR00024">
    <property type="entry name" value="HOMEOBOX"/>
</dbReference>
<dbReference type="GO" id="GO:0005634">
    <property type="term" value="C:nucleus"/>
    <property type="evidence" value="ECO:0007669"/>
    <property type="project" value="UniProtKB-SubCell"/>
</dbReference>
<keyword evidence="3 6" id="KW-0238">DNA-binding</keyword>
<evidence type="ECO:0000256" key="8">
    <source>
        <dbReference type="SAM" id="MobiDB-lite"/>
    </source>
</evidence>
<sequence>MSMQYSNHSVMNLLSPGGPPCWPEHQTMHLDYYNGYGIPMDNNRMDQLHMYNSNQACMYGKSPSPTLHSPIQQGYTLTNLSSSVSNGMSLPVQTGDNPNIKTEPDSHVPGDIRTSQSSPDLMSPGSSSMSTENGSSITPKSESNEIMENLDKHNGNCSQAPSPLDENDNDKTSEKSGECNLMKQRTRRKPRVLFSQAQVFELERRFKQQRYLSAPEREQLANLLKLTSTQVKIWFQNRRYKCKRQRQDKSLELSSMPPRRVAVQMLVRDGRPCLPQNVPGAPYSASSYSSPYYPSLNSHVSSAVPINPMQQNPYANSQIAQGIRSW</sequence>
<dbReference type="SMART" id="SM00389">
    <property type="entry name" value="HOX"/>
    <property type="match status" value="1"/>
</dbReference>
<dbReference type="GO" id="GO:0000981">
    <property type="term" value="F:DNA-binding transcription factor activity, RNA polymerase II-specific"/>
    <property type="evidence" value="ECO:0007669"/>
    <property type="project" value="InterPro"/>
</dbReference>
<dbReference type="Proteomes" id="UP000005408">
    <property type="component" value="Unassembled WGS sequence"/>
</dbReference>
<accession>K1QLY6</accession>